<dbReference type="Pfam" id="PF01885">
    <property type="entry name" value="PTS_2-RNA"/>
    <property type="match status" value="1"/>
</dbReference>
<evidence type="ECO:0000256" key="4">
    <source>
        <dbReference type="ARBA" id="ARBA00022679"/>
    </source>
</evidence>
<dbReference type="EMBL" id="BAAFST010000019">
    <property type="protein sequence ID" value="GAB1302118.1"/>
    <property type="molecule type" value="Genomic_DNA"/>
</dbReference>
<evidence type="ECO:0000313" key="8">
    <source>
        <dbReference type="EMBL" id="GAB1302118.1"/>
    </source>
</evidence>
<dbReference type="InterPro" id="IPR042080">
    <property type="entry name" value="RNA_2'-PTrans_N"/>
</dbReference>
<dbReference type="SUPFAM" id="SSF56399">
    <property type="entry name" value="ADP-ribosylation"/>
    <property type="match status" value="1"/>
</dbReference>
<dbReference type="EC" id="2.7.1.160" evidence="3"/>
<evidence type="ECO:0000256" key="7">
    <source>
        <dbReference type="SAM" id="MobiDB-lite"/>
    </source>
</evidence>
<dbReference type="Gene3D" id="3.20.170.30">
    <property type="match status" value="1"/>
</dbReference>
<keyword evidence="9" id="KW-1185">Reference proteome</keyword>
<reference evidence="8 9" key="1">
    <citation type="submission" date="2024-08" db="EMBL/GenBank/DDBJ databases">
        <title>The draft genome of Apodemus speciosus.</title>
        <authorList>
            <person name="Nabeshima K."/>
            <person name="Suzuki S."/>
            <person name="Onuma M."/>
        </authorList>
    </citation>
    <scope>NUCLEOTIDE SEQUENCE [LARGE SCALE GENOMIC DNA]</scope>
    <source>
        <strain evidence="8">IB14-021</strain>
    </source>
</reference>
<dbReference type="Gene3D" id="1.10.10.970">
    <property type="entry name" value="RNA 2'-phosphotransferase, Tpt1/KptA family, N-terminal domain"/>
    <property type="match status" value="1"/>
</dbReference>
<gene>
    <name evidence="8" type="ORF">APTSU1_001735600</name>
</gene>
<feature type="region of interest" description="Disordered" evidence="7">
    <location>
        <begin position="209"/>
        <end position="229"/>
    </location>
</feature>
<sequence length="229" mass="24848">MRAVLGLSASTNMPTMKLVAFPNGFVPLQALLQLPQFHSFSIEDVQLVVDTNEKQRFTLQPGEPSTGPLIRANQGHSLQVPELELIPLQTPQALPSTLVHGTFWKHWPSILLKGLSRQGRTHIHLVPTKAHHIAFHGSISHRSRGPHSVVPAGIRPSCEVAVFIDGPLALTDGIPFFCSANGVILTPGNAEGVLLPKYFKEALQLRPTSENQPTTCPVLKPGPFSPQAL</sequence>
<dbReference type="PANTHER" id="PTHR12684">
    <property type="entry name" value="PUTATIVE PHOSPHOTRANSFERASE"/>
    <property type="match status" value="1"/>
</dbReference>
<keyword evidence="4" id="KW-0808">Transferase</keyword>
<protein>
    <recommendedName>
        <fullName evidence="3">2'-phosphotransferase</fullName>
        <ecNumber evidence="3">2.7.1.160</ecNumber>
    </recommendedName>
</protein>
<dbReference type="InterPro" id="IPR042081">
    <property type="entry name" value="RNA_2'-PTrans_C"/>
</dbReference>
<evidence type="ECO:0000256" key="3">
    <source>
        <dbReference type="ARBA" id="ARBA00012007"/>
    </source>
</evidence>
<dbReference type="Proteomes" id="UP001623349">
    <property type="component" value="Unassembled WGS sequence"/>
</dbReference>
<comment type="similarity">
    <text evidence="2">Belongs to the KptA/TPT1 family.</text>
</comment>
<organism evidence="8 9">
    <name type="scientific">Apodemus speciosus</name>
    <name type="common">Large Japanese field mouse</name>
    <dbReference type="NCBI Taxonomy" id="105296"/>
    <lineage>
        <taxon>Eukaryota</taxon>
        <taxon>Metazoa</taxon>
        <taxon>Chordata</taxon>
        <taxon>Craniata</taxon>
        <taxon>Vertebrata</taxon>
        <taxon>Euteleostomi</taxon>
        <taxon>Mammalia</taxon>
        <taxon>Eutheria</taxon>
        <taxon>Euarchontoglires</taxon>
        <taxon>Glires</taxon>
        <taxon>Rodentia</taxon>
        <taxon>Myomorpha</taxon>
        <taxon>Muroidea</taxon>
        <taxon>Muridae</taxon>
        <taxon>Murinae</taxon>
        <taxon>Apodemus</taxon>
    </lineage>
</organism>
<evidence type="ECO:0000256" key="2">
    <source>
        <dbReference type="ARBA" id="ARBA00009836"/>
    </source>
</evidence>
<evidence type="ECO:0000256" key="1">
    <source>
        <dbReference type="ARBA" id="ARBA00003343"/>
    </source>
</evidence>
<keyword evidence="5" id="KW-0520">NAD</keyword>
<comment type="catalytic activity">
    <reaction evidence="6">
        <text>2'-phospho-[ligated tRNA] + NAD(+) = mature tRNA + ADP-alpha-D-ribose 1'',2''-cyclic phosphate + nicotinamide</text>
        <dbReference type="Rhea" id="RHEA:23324"/>
        <dbReference type="Rhea" id="RHEA-COMP:11106"/>
        <dbReference type="Rhea" id="RHEA-COMP:11107"/>
        <dbReference type="ChEBI" id="CHEBI:17154"/>
        <dbReference type="ChEBI" id="CHEBI:57540"/>
        <dbReference type="ChEBI" id="CHEBI:76596"/>
        <dbReference type="ChEBI" id="CHEBI:82883"/>
        <dbReference type="ChEBI" id="CHEBI:85027"/>
        <dbReference type="EC" id="2.7.1.160"/>
    </reaction>
</comment>
<proteinExistence type="inferred from homology"/>
<evidence type="ECO:0000256" key="5">
    <source>
        <dbReference type="ARBA" id="ARBA00023027"/>
    </source>
</evidence>
<name>A0ABQ0FS87_APOSI</name>
<evidence type="ECO:0000256" key="6">
    <source>
        <dbReference type="ARBA" id="ARBA00047949"/>
    </source>
</evidence>
<accession>A0ABQ0FS87</accession>
<dbReference type="PANTHER" id="PTHR12684:SF2">
    <property type="entry name" value="TRNA 2'-PHOSPHOTRANSFERASE 1"/>
    <property type="match status" value="1"/>
</dbReference>
<evidence type="ECO:0000313" key="9">
    <source>
        <dbReference type="Proteomes" id="UP001623349"/>
    </source>
</evidence>
<comment type="caution">
    <text evidence="8">The sequence shown here is derived from an EMBL/GenBank/DDBJ whole genome shotgun (WGS) entry which is preliminary data.</text>
</comment>
<comment type="function">
    <text evidence="1">Catalyzes the last step of tRNA splicing, the transfer of the splice junction 2'-phosphate from ligated tRNA to NAD to produce ADP-ribose 1''-2'' cyclic phosphate.</text>
</comment>
<dbReference type="InterPro" id="IPR002745">
    <property type="entry name" value="Ptrans_KptA/Tpt1"/>
</dbReference>